<comment type="caution">
    <text evidence="2">The sequence shown here is derived from an EMBL/GenBank/DDBJ whole genome shotgun (WGS) entry which is preliminary data.</text>
</comment>
<proteinExistence type="predicted"/>
<reference evidence="2" key="1">
    <citation type="submission" date="2019-08" db="EMBL/GenBank/DDBJ databases">
        <authorList>
            <person name="Kucharzyk K."/>
            <person name="Murdoch R.W."/>
            <person name="Higgins S."/>
            <person name="Loffler F."/>
        </authorList>
    </citation>
    <scope>NUCLEOTIDE SEQUENCE</scope>
</reference>
<feature type="region of interest" description="Disordered" evidence="1">
    <location>
        <begin position="163"/>
        <end position="213"/>
    </location>
</feature>
<feature type="region of interest" description="Disordered" evidence="1">
    <location>
        <begin position="1"/>
        <end position="105"/>
    </location>
</feature>
<evidence type="ECO:0000313" key="2">
    <source>
        <dbReference type="EMBL" id="MPN09164.1"/>
    </source>
</evidence>
<sequence>MRAHHRRNRHRQGTGGPGRACAVGTCRQAHDQHQLRGPARQPGRERAVRSCARSLHRSAERAQRQVRAGASGNAVPGRGRRTLAARAGQAAARASKRPAATPRLRPGASCGCACDRCHQPRPGCRSRRRAHARGLLSPPQCLSAQCAAAARARQRRAAAGGLFPRGEPLQAQARWPAPGCGRTGGLAQSQLERQCARARALHQPRRAQGPEPQ</sequence>
<gene>
    <name evidence="2" type="ORF">SDC9_156452</name>
</gene>
<name>A0A645F9B3_9ZZZZ</name>
<dbReference type="AlphaFoldDB" id="A0A645F9B3"/>
<feature type="compositionally biased region" description="Basic residues" evidence="1">
    <location>
        <begin position="1"/>
        <end position="12"/>
    </location>
</feature>
<evidence type="ECO:0000256" key="1">
    <source>
        <dbReference type="SAM" id="MobiDB-lite"/>
    </source>
</evidence>
<organism evidence="2">
    <name type="scientific">bioreactor metagenome</name>
    <dbReference type="NCBI Taxonomy" id="1076179"/>
    <lineage>
        <taxon>unclassified sequences</taxon>
        <taxon>metagenomes</taxon>
        <taxon>ecological metagenomes</taxon>
    </lineage>
</organism>
<feature type="compositionally biased region" description="Low complexity" evidence="1">
    <location>
        <begin position="84"/>
        <end position="103"/>
    </location>
</feature>
<dbReference type="EMBL" id="VSSQ01055251">
    <property type="protein sequence ID" value="MPN09164.1"/>
    <property type="molecule type" value="Genomic_DNA"/>
</dbReference>
<accession>A0A645F9B3</accession>
<protein>
    <submittedName>
        <fullName evidence="2">Uncharacterized protein</fullName>
    </submittedName>
</protein>